<keyword evidence="5" id="KW-1185">Reference proteome</keyword>
<accession>A0A8C9UST8</accession>
<dbReference type="GO" id="GO:0032434">
    <property type="term" value="P:regulation of proteasomal ubiquitin-dependent protein catabolic process"/>
    <property type="evidence" value="ECO:0007669"/>
    <property type="project" value="TreeGrafter"/>
</dbReference>
<dbReference type="Proteomes" id="UP000694422">
    <property type="component" value="Unplaced"/>
</dbReference>
<evidence type="ECO:0000259" key="3">
    <source>
        <dbReference type="PROSITE" id="PS51269"/>
    </source>
</evidence>
<evidence type="ECO:0000313" key="4">
    <source>
        <dbReference type="Ensembl" id="ENSSDAP00000019825.1"/>
    </source>
</evidence>
<dbReference type="Ensembl" id="ENSSDAT00000022680.1">
    <property type="protein sequence ID" value="ENSSDAP00000019825.1"/>
    <property type="gene ID" value="ENSSDAG00000018082.1"/>
</dbReference>
<dbReference type="GO" id="GO:0005768">
    <property type="term" value="C:endosome"/>
    <property type="evidence" value="ECO:0007669"/>
    <property type="project" value="TreeGrafter"/>
</dbReference>
<protein>
    <recommendedName>
        <fullName evidence="1">COMM domain-containing protein 1</fullName>
    </recommendedName>
</protein>
<comment type="similarity">
    <text evidence="2">Belongs to the COMM domain-containing protein 1 family.</text>
</comment>
<evidence type="ECO:0000313" key="5">
    <source>
        <dbReference type="Proteomes" id="UP000694422"/>
    </source>
</evidence>
<evidence type="ECO:0000256" key="1">
    <source>
        <dbReference type="ARBA" id="ARBA00016551"/>
    </source>
</evidence>
<dbReference type="PANTHER" id="PTHR21199:SF1">
    <property type="entry name" value="COMM DOMAIN-CONTAINING PROTEIN 1"/>
    <property type="match status" value="1"/>
</dbReference>
<sequence>MEELLKSQLHLEVSAGEFHPFLAKLRGILKSIASADMDFNQLEALLTAQTKNQGGITSDQAAVISKFWKSNKTKIQESLMNQSHWDNGLQGLSWRVDAKSQSSHSSQIHTPVAIIELEFGKSGQQFPHLEHDILNVKVKHMLNKANGYF</sequence>
<dbReference type="InterPro" id="IPR037351">
    <property type="entry name" value="Murr1"/>
</dbReference>
<name>A0A8C9UST8_SPEDA</name>
<dbReference type="AlphaFoldDB" id="A0A8C9UST8"/>
<proteinExistence type="inferred from homology"/>
<dbReference type="GO" id="GO:2000009">
    <property type="term" value="P:negative regulation of protein localization to cell surface"/>
    <property type="evidence" value="ECO:0007669"/>
    <property type="project" value="TreeGrafter"/>
</dbReference>
<dbReference type="Pfam" id="PF07258">
    <property type="entry name" value="COMM_domain"/>
    <property type="match status" value="1"/>
</dbReference>
<dbReference type="GO" id="GO:0031398">
    <property type="term" value="P:positive regulation of protein ubiquitination"/>
    <property type="evidence" value="ECO:0007669"/>
    <property type="project" value="TreeGrafter"/>
</dbReference>
<reference evidence="4" key="2">
    <citation type="submission" date="2025-09" db="UniProtKB">
        <authorList>
            <consortium name="Ensembl"/>
        </authorList>
    </citation>
    <scope>IDENTIFICATION</scope>
</reference>
<dbReference type="InterPro" id="IPR033776">
    <property type="entry name" value="COMMD1_N"/>
</dbReference>
<dbReference type="GO" id="GO:1902306">
    <property type="term" value="P:negative regulation of sodium ion transmembrane transport"/>
    <property type="evidence" value="ECO:0007669"/>
    <property type="project" value="TreeGrafter"/>
</dbReference>
<dbReference type="PANTHER" id="PTHR21199">
    <property type="entry name" value="COMM DOMAIN-CONTAINING PROTEIN 1"/>
    <property type="match status" value="1"/>
</dbReference>
<organism evidence="4 5">
    <name type="scientific">Spermophilus dauricus</name>
    <name type="common">Daurian ground squirrel</name>
    <dbReference type="NCBI Taxonomy" id="99837"/>
    <lineage>
        <taxon>Eukaryota</taxon>
        <taxon>Metazoa</taxon>
        <taxon>Chordata</taxon>
        <taxon>Craniata</taxon>
        <taxon>Vertebrata</taxon>
        <taxon>Euteleostomi</taxon>
        <taxon>Mammalia</taxon>
        <taxon>Eutheria</taxon>
        <taxon>Euarchontoglires</taxon>
        <taxon>Glires</taxon>
        <taxon>Rodentia</taxon>
        <taxon>Sciuromorpha</taxon>
        <taxon>Sciuridae</taxon>
        <taxon>Xerinae</taxon>
        <taxon>Marmotini</taxon>
        <taxon>Spermophilus</taxon>
    </lineage>
</organism>
<dbReference type="PROSITE" id="PS51269">
    <property type="entry name" value="COMM"/>
    <property type="match status" value="1"/>
</dbReference>
<dbReference type="GO" id="GO:0055070">
    <property type="term" value="P:copper ion homeostasis"/>
    <property type="evidence" value="ECO:0007669"/>
    <property type="project" value="InterPro"/>
</dbReference>
<dbReference type="InterPro" id="IPR017920">
    <property type="entry name" value="COMM"/>
</dbReference>
<evidence type="ECO:0000256" key="2">
    <source>
        <dbReference type="ARBA" id="ARBA00093455"/>
    </source>
</evidence>
<feature type="domain" description="COMM" evidence="3">
    <location>
        <begin position="88"/>
        <end position="149"/>
    </location>
</feature>
<dbReference type="Pfam" id="PF17221">
    <property type="entry name" value="COMMD1_N"/>
    <property type="match status" value="1"/>
</dbReference>
<reference evidence="4" key="1">
    <citation type="submission" date="2025-08" db="UniProtKB">
        <authorList>
            <consortium name="Ensembl"/>
        </authorList>
    </citation>
    <scope>IDENTIFICATION</scope>
</reference>